<dbReference type="AlphaFoldDB" id="A0AAD6Z9A9"/>
<evidence type="ECO:0000313" key="2">
    <source>
        <dbReference type="Proteomes" id="UP001218218"/>
    </source>
</evidence>
<organism evidence="1 2">
    <name type="scientific">Mycena albidolilacea</name>
    <dbReference type="NCBI Taxonomy" id="1033008"/>
    <lineage>
        <taxon>Eukaryota</taxon>
        <taxon>Fungi</taxon>
        <taxon>Dikarya</taxon>
        <taxon>Basidiomycota</taxon>
        <taxon>Agaricomycotina</taxon>
        <taxon>Agaricomycetes</taxon>
        <taxon>Agaricomycetidae</taxon>
        <taxon>Agaricales</taxon>
        <taxon>Marasmiineae</taxon>
        <taxon>Mycenaceae</taxon>
        <taxon>Mycena</taxon>
    </lineage>
</organism>
<reference evidence="1" key="1">
    <citation type="submission" date="2023-03" db="EMBL/GenBank/DDBJ databases">
        <title>Massive genome expansion in bonnet fungi (Mycena s.s.) driven by repeated elements and novel gene families across ecological guilds.</title>
        <authorList>
            <consortium name="Lawrence Berkeley National Laboratory"/>
            <person name="Harder C.B."/>
            <person name="Miyauchi S."/>
            <person name="Viragh M."/>
            <person name="Kuo A."/>
            <person name="Thoen E."/>
            <person name="Andreopoulos B."/>
            <person name="Lu D."/>
            <person name="Skrede I."/>
            <person name="Drula E."/>
            <person name="Henrissat B."/>
            <person name="Morin E."/>
            <person name="Kohler A."/>
            <person name="Barry K."/>
            <person name="LaButti K."/>
            <person name="Morin E."/>
            <person name="Salamov A."/>
            <person name="Lipzen A."/>
            <person name="Mereny Z."/>
            <person name="Hegedus B."/>
            <person name="Baldrian P."/>
            <person name="Stursova M."/>
            <person name="Weitz H."/>
            <person name="Taylor A."/>
            <person name="Grigoriev I.V."/>
            <person name="Nagy L.G."/>
            <person name="Martin F."/>
            <person name="Kauserud H."/>
        </authorList>
    </citation>
    <scope>NUCLEOTIDE SEQUENCE</scope>
    <source>
        <strain evidence="1">CBHHK002</strain>
    </source>
</reference>
<comment type="caution">
    <text evidence="1">The sequence shown here is derived from an EMBL/GenBank/DDBJ whole genome shotgun (WGS) entry which is preliminary data.</text>
</comment>
<name>A0AAD6Z9A9_9AGAR</name>
<proteinExistence type="predicted"/>
<feature type="non-terminal residue" evidence="1">
    <location>
        <position position="1"/>
    </location>
</feature>
<protein>
    <submittedName>
        <fullName evidence="1">Uncharacterized protein</fullName>
    </submittedName>
</protein>
<sequence length="67" mass="7406">LIPRIAFTRSHSSGHTLLRHQFPLAPVYATTFNGCQGLMLDILGMDLTQSVSSHGQLYTVPTLHSRN</sequence>
<dbReference type="Proteomes" id="UP001218218">
    <property type="component" value="Unassembled WGS sequence"/>
</dbReference>
<gene>
    <name evidence="1" type="ORF">DFH08DRAFT_717767</name>
</gene>
<evidence type="ECO:0000313" key="1">
    <source>
        <dbReference type="EMBL" id="KAJ7312344.1"/>
    </source>
</evidence>
<keyword evidence="2" id="KW-1185">Reference proteome</keyword>
<dbReference type="EMBL" id="JARIHO010000073">
    <property type="protein sequence ID" value="KAJ7312344.1"/>
    <property type="molecule type" value="Genomic_DNA"/>
</dbReference>
<accession>A0AAD6Z9A9</accession>